<gene>
    <name evidence="9" type="ORF">MNR06_04665</name>
</gene>
<evidence type="ECO:0000256" key="1">
    <source>
        <dbReference type="ARBA" id="ARBA00004651"/>
    </source>
</evidence>
<proteinExistence type="predicted"/>
<evidence type="ECO:0000256" key="7">
    <source>
        <dbReference type="ARBA" id="ARBA00023136"/>
    </source>
</evidence>
<name>A0ABY4CBC3_9BACT</name>
<evidence type="ECO:0000256" key="8">
    <source>
        <dbReference type="SAM" id="Phobius"/>
    </source>
</evidence>
<keyword evidence="2" id="KW-1003">Cell membrane</keyword>
<accession>A0ABY4CBC3</accession>
<protein>
    <recommendedName>
        <fullName evidence="11">Glycosyltransferase RgtA/B/C/D-like domain-containing protein</fullName>
    </recommendedName>
</protein>
<keyword evidence="7 8" id="KW-0472">Membrane</keyword>
<evidence type="ECO:0008006" key="11">
    <source>
        <dbReference type="Google" id="ProtNLM"/>
    </source>
</evidence>
<dbReference type="PANTHER" id="PTHR33908">
    <property type="entry name" value="MANNOSYLTRANSFERASE YKCB-RELATED"/>
    <property type="match status" value="1"/>
</dbReference>
<dbReference type="EMBL" id="CP093442">
    <property type="protein sequence ID" value="UOF02240.1"/>
    <property type="molecule type" value="Genomic_DNA"/>
</dbReference>
<feature type="transmembrane region" description="Helical" evidence="8">
    <location>
        <begin position="103"/>
        <end position="122"/>
    </location>
</feature>
<feature type="transmembrane region" description="Helical" evidence="8">
    <location>
        <begin position="376"/>
        <end position="396"/>
    </location>
</feature>
<evidence type="ECO:0000256" key="2">
    <source>
        <dbReference type="ARBA" id="ARBA00022475"/>
    </source>
</evidence>
<feature type="transmembrane region" description="Helical" evidence="8">
    <location>
        <begin position="32"/>
        <end position="54"/>
    </location>
</feature>
<feature type="transmembrane region" description="Helical" evidence="8">
    <location>
        <begin position="462"/>
        <end position="478"/>
    </location>
</feature>
<keyword evidence="3" id="KW-0328">Glycosyltransferase</keyword>
<feature type="transmembrane region" description="Helical" evidence="8">
    <location>
        <begin position="216"/>
        <end position="233"/>
    </location>
</feature>
<keyword evidence="5 8" id="KW-0812">Transmembrane</keyword>
<evidence type="ECO:0000313" key="9">
    <source>
        <dbReference type="EMBL" id="UOF02240.1"/>
    </source>
</evidence>
<feature type="transmembrane region" description="Helical" evidence="8">
    <location>
        <begin position="6"/>
        <end position="25"/>
    </location>
</feature>
<sequence>MLFLYLIFILILPLAFTLGFFKTYYKKNLVALYLSLLCAPIVSALTLNILFSFLPGRINHFYISIYAAIYTFFYWKFRTEINLARIFIIRATKLIWRKKRKTFSLIATAAIVYFTILAIIALKTPFYENDGLEYAISARQIYKEKTTENYPFIDSEKTNGYYGPWSHPPAYPLLITFDFLLSKDVYSNNFRIISVYFLATLAIFNLLFFRKNSVGLLNFFLMSTTGLLMLKGISGHIELLRIVGFCLPIMNFFFDRTFLRNPKSILINGIISGLALYTHSLSLIAPTLVAVYYLTVGERGWRSKINRAWALIITSSIALIPITPQLIANLKKFRLPVADIGAVPIYKVSSLNYTFYFEYMRGIFSSFDKGVSLFRGFLNFNFFSLSHWLSLFVLFFMWKFKIKFRSKFLEIVVIFYLIVLGFTLLGSNSFIKNDRYIFTIVPLLFFSTSEFFDKLERNQLKKLHYFIIFGIFFNLWYLEKQVNYHLWRYPSVFQHHSNNIERIKDSTIGSHEIINYISRNIPVSTKLLSFRQGDFAYYSPHFVFSHLDHKLLQVFTSSSTEKALALLKEKGIEYLITPYYPEPAIYNSIIEKITSDPRLSEITFQSGGYTLYHIHTRDIKTHLIKYYNIDDKTKFWTSKNDTDFFRLKKGIVKMIRPHYVKKMQQSPETNPITSEADNIFNKSTRRYTRTVLGADSPSTFEQKDYINVDATGEYLVKIYFDGFGQLAPLIYEYASTEIVSREIMSSSIFSPGINHNITGRFIISPNIKRIRVGIQSAFPAKINIRKIELVRIKL</sequence>
<feature type="transmembrane region" description="Helical" evidence="8">
    <location>
        <begin position="266"/>
        <end position="296"/>
    </location>
</feature>
<keyword evidence="6 8" id="KW-1133">Transmembrane helix</keyword>
<comment type="subcellular location">
    <subcellularLocation>
        <location evidence="1">Cell membrane</location>
        <topology evidence="1">Multi-pass membrane protein</topology>
    </subcellularLocation>
</comment>
<evidence type="ECO:0000256" key="3">
    <source>
        <dbReference type="ARBA" id="ARBA00022676"/>
    </source>
</evidence>
<evidence type="ECO:0000256" key="5">
    <source>
        <dbReference type="ARBA" id="ARBA00022692"/>
    </source>
</evidence>
<dbReference type="PANTHER" id="PTHR33908:SF11">
    <property type="entry name" value="MEMBRANE PROTEIN"/>
    <property type="match status" value="1"/>
</dbReference>
<dbReference type="Proteomes" id="UP000830116">
    <property type="component" value="Chromosome"/>
</dbReference>
<feature type="transmembrane region" description="Helical" evidence="8">
    <location>
        <begin position="408"/>
        <end position="430"/>
    </location>
</feature>
<keyword evidence="10" id="KW-1185">Reference proteome</keyword>
<feature type="transmembrane region" description="Helical" evidence="8">
    <location>
        <begin position="239"/>
        <end position="254"/>
    </location>
</feature>
<organism evidence="9 10">
    <name type="scientific">Bdellovibrio reynosensis</name>
    <dbReference type="NCBI Taxonomy" id="2835041"/>
    <lineage>
        <taxon>Bacteria</taxon>
        <taxon>Pseudomonadati</taxon>
        <taxon>Bdellovibrionota</taxon>
        <taxon>Bdellovibrionia</taxon>
        <taxon>Bdellovibrionales</taxon>
        <taxon>Pseudobdellovibrionaceae</taxon>
        <taxon>Bdellovibrio</taxon>
    </lineage>
</organism>
<evidence type="ECO:0000313" key="10">
    <source>
        <dbReference type="Proteomes" id="UP000830116"/>
    </source>
</evidence>
<evidence type="ECO:0000256" key="4">
    <source>
        <dbReference type="ARBA" id="ARBA00022679"/>
    </source>
</evidence>
<dbReference type="RefSeq" id="WP_243539216.1">
    <property type="nucleotide sequence ID" value="NZ_CP093442.1"/>
</dbReference>
<feature type="transmembrane region" description="Helical" evidence="8">
    <location>
        <begin position="60"/>
        <end position="77"/>
    </location>
</feature>
<feature type="transmembrane region" description="Helical" evidence="8">
    <location>
        <begin position="190"/>
        <end position="209"/>
    </location>
</feature>
<reference evidence="9" key="1">
    <citation type="submission" date="2022-03" db="EMBL/GenBank/DDBJ databases">
        <title>Genome Identification and Characterization of new species Bdellovibrio reynosense LBG001 sp. nov. from a Mexico soil sample.</title>
        <authorList>
            <person name="Camilli A."/>
            <person name="Ajao Y."/>
            <person name="Guo X."/>
        </authorList>
    </citation>
    <scope>NUCLEOTIDE SEQUENCE</scope>
    <source>
        <strain evidence="9">LBG001</strain>
    </source>
</reference>
<evidence type="ECO:0000256" key="6">
    <source>
        <dbReference type="ARBA" id="ARBA00022989"/>
    </source>
</evidence>
<dbReference type="InterPro" id="IPR050297">
    <property type="entry name" value="LipidA_mod_glycosyltrf_83"/>
</dbReference>
<keyword evidence="4" id="KW-0808">Transferase</keyword>
<feature type="transmembrane region" description="Helical" evidence="8">
    <location>
        <begin position="308"/>
        <end position="328"/>
    </location>
</feature>